<reference evidence="1" key="1">
    <citation type="submission" date="2020-08" db="EMBL/GenBank/DDBJ databases">
        <title>Genome public.</title>
        <authorList>
            <person name="Liu C."/>
            <person name="Sun Q."/>
        </authorList>
    </citation>
    <scope>NUCLEOTIDE SEQUENCE</scope>
    <source>
        <strain evidence="1">NSJ-68</strain>
    </source>
</reference>
<gene>
    <name evidence="1" type="ORF">H8S44_09605</name>
</gene>
<dbReference type="EMBL" id="JACOOR010000005">
    <property type="protein sequence ID" value="MBC5660026.1"/>
    <property type="molecule type" value="Genomic_DNA"/>
</dbReference>
<organism evidence="1 2">
    <name type="scientific">Anaerosacchariphilus hominis</name>
    <dbReference type="NCBI Taxonomy" id="2763017"/>
    <lineage>
        <taxon>Bacteria</taxon>
        <taxon>Bacillati</taxon>
        <taxon>Bacillota</taxon>
        <taxon>Clostridia</taxon>
        <taxon>Lachnospirales</taxon>
        <taxon>Lachnospiraceae</taxon>
        <taxon>Anaerosacchariphilus</taxon>
    </lineage>
</organism>
<accession>A0A923RN13</accession>
<evidence type="ECO:0000313" key="2">
    <source>
        <dbReference type="Proteomes" id="UP000649345"/>
    </source>
</evidence>
<dbReference type="RefSeq" id="WP_186873475.1">
    <property type="nucleotide sequence ID" value="NZ_JACOOR010000005.1"/>
</dbReference>
<proteinExistence type="predicted"/>
<sequence>MQWAEHLYLSEKTAAKKDRIIKKANRGIGMVSIYLIALASNPENLFDIFHAAHLKQPAFYRRNPYIVGIAAGYDEALELVQQMVEDIYRETGGFRVREYFGQAEESGQKRPMAEPLRE</sequence>
<evidence type="ECO:0000313" key="1">
    <source>
        <dbReference type="EMBL" id="MBC5660026.1"/>
    </source>
</evidence>
<keyword evidence="2" id="KW-1185">Reference proteome</keyword>
<dbReference type="AlphaFoldDB" id="A0A923RN13"/>
<name>A0A923RN13_9FIRM</name>
<protein>
    <submittedName>
        <fullName evidence="1">Uncharacterized protein</fullName>
    </submittedName>
</protein>
<dbReference type="Proteomes" id="UP000649345">
    <property type="component" value="Unassembled WGS sequence"/>
</dbReference>
<comment type="caution">
    <text evidence="1">The sequence shown here is derived from an EMBL/GenBank/DDBJ whole genome shotgun (WGS) entry which is preliminary data.</text>
</comment>